<dbReference type="Pfam" id="PF20082">
    <property type="entry name" value="DUF6476"/>
    <property type="match status" value="1"/>
</dbReference>
<keyword evidence="1" id="KW-0812">Transmembrane</keyword>
<reference evidence="2 3" key="1">
    <citation type="submission" date="2016-10" db="EMBL/GenBank/DDBJ databases">
        <authorList>
            <person name="de Groot N.N."/>
        </authorList>
    </citation>
    <scope>NUCLEOTIDE SEQUENCE [LARGE SCALE GENOMIC DNA]</scope>
    <source>
        <strain evidence="2 3">DSM 19073</strain>
    </source>
</reference>
<keyword evidence="1" id="KW-1133">Transmembrane helix</keyword>
<keyword evidence="1" id="KW-0472">Membrane</keyword>
<evidence type="ECO:0000313" key="3">
    <source>
        <dbReference type="Proteomes" id="UP000199110"/>
    </source>
</evidence>
<protein>
    <submittedName>
        <fullName evidence="2">Uncharacterized protein</fullName>
    </submittedName>
</protein>
<dbReference type="EMBL" id="FORA01000002">
    <property type="protein sequence ID" value="SFI99473.1"/>
    <property type="molecule type" value="Genomic_DNA"/>
</dbReference>
<gene>
    <name evidence="2" type="ORF">SAMN04488095_1930</name>
</gene>
<organism evidence="2 3">
    <name type="scientific">Jannaschia pohangensis</name>
    <dbReference type="NCBI Taxonomy" id="390807"/>
    <lineage>
        <taxon>Bacteria</taxon>
        <taxon>Pseudomonadati</taxon>
        <taxon>Pseudomonadota</taxon>
        <taxon>Alphaproteobacteria</taxon>
        <taxon>Rhodobacterales</taxon>
        <taxon>Roseobacteraceae</taxon>
        <taxon>Jannaschia</taxon>
    </lineage>
</organism>
<evidence type="ECO:0000313" key="2">
    <source>
        <dbReference type="EMBL" id="SFI99473.1"/>
    </source>
</evidence>
<accession>A0A1I3MR51</accession>
<dbReference type="InterPro" id="IPR045519">
    <property type="entry name" value="DUF6476"/>
</dbReference>
<evidence type="ECO:0000256" key="1">
    <source>
        <dbReference type="SAM" id="Phobius"/>
    </source>
</evidence>
<proteinExistence type="predicted"/>
<dbReference type="AlphaFoldDB" id="A0A1I3MR51"/>
<keyword evidence="3" id="KW-1185">Reference proteome</keyword>
<feature type="transmembrane region" description="Helical" evidence="1">
    <location>
        <begin position="20"/>
        <end position="40"/>
    </location>
</feature>
<name>A0A1I3MR51_9RHOB</name>
<sequence length="97" mass="10293">MGVSDMEPQLPADLRFLKALVTVLTAVMILGVITIVAVLVTRLPGAAVDAPEALAIPPGTTIVAVTRAPSFFLVTTDDDRLLVFDVDGSFRREVSLD</sequence>
<dbReference type="Proteomes" id="UP000199110">
    <property type="component" value="Unassembled WGS sequence"/>
</dbReference>
<dbReference type="STRING" id="390807.SAMN04488095_1930"/>